<evidence type="ECO:0000259" key="15">
    <source>
        <dbReference type="PROSITE" id="PS50011"/>
    </source>
</evidence>
<gene>
    <name evidence="16" type="ORF">PCAL00307_LOCUS6743</name>
    <name evidence="17" type="ORF">PECAL_5P03360</name>
</gene>
<dbReference type="InterPro" id="IPR000719">
    <property type="entry name" value="Prot_kinase_dom"/>
</dbReference>
<comment type="subunit">
    <text evidence="8">May form a complex composed of at least the catalytic subunit CRK2 and a cyclin.</text>
</comment>
<evidence type="ECO:0000256" key="1">
    <source>
        <dbReference type="ARBA" id="ARBA00006485"/>
    </source>
</evidence>
<evidence type="ECO:0000256" key="12">
    <source>
        <dbReference type="ARBA" id="ARBA00047811"/>
    </source>
</evidence>
<dbReference type="FunFam" id="1.10.510.10:FF:000624">
    <property type="entry name" value="Mitogen-activated protein kinase"/>
    <property type="match status" value="1"/>
</dbReference>
<dbReference type="InterPro" id="IPR017441">
    <property type="entry name" value="Protein_kinase_ATP_BS"/>
</dbReference>
<evidence type="ECO:0000256" key="7">
    <source>
        <dbReference type="ARBA" id="ARBA00022840"/>
    </source>
</evidence>
<dbReference type="PROSITE" id="PS00107">
    <property type="entry name" value="PROTEIN_KINASE_ATP"/>
    <property type="match status" value="1"/>
</dbReference>
<evidence type="ECO:0000256" key="6">
    <source>
        <dbReference type="ARBA" id="ARBA00022777"/>
    </source>
</evidence>
<dbReference type="GO" id="GO:0000082">
    <property type="term" value="P:G1/S transition of mitotic cell cycle"/>
    <property type="evidence" value="ECO:0007669"/>
    <property type="project" value="TreeGrafter"/>
</dbReference>
<dbReference type="PROSITE" id="PS50011">
    <property type="entry name" value="PROTEIN_KINASE_DOM"/>
    <property type="match status" value="1"/>
</dbReference>
<dbReference type="SUPFAM" id="SSF56112">
    <property type="entry name" value="Protein kinase-like (PK-like)"/>
    <property type="match status" value="1"/>
</dbReference>
<evidence type="ECO:0000256" key="14">
    <source>
        <dbReference type="PROSITE-ProRule" id="PRU10141"/>
    </source>
</evidence>
<evidence type="ECO:0000313" key="18">
    <source>
        <dbReference type="Proteomes" id="UP000789595"/>
    </source>
</evidence>
<dbReference type="PANTHER" id="PTHR24056">
    <property type="entry name" value="CELL DIVISION PROTEIN KINASE"/>
    <property type="match status" value="1"/>
</dbReference>
<dbReference type="PANTHER" id="PTHR24056:SF254">
    <property type="entry name" value="CYCLIN-DEPENDENT KINASE 2"/>
    <property type="match status" value="1"/>
</dbReference>
<dbReference type="OrthoDB" id="1732493at2759"/>
<organism evidence="16">
    <name type="scientific">Pelagomonas calceolata</name>
    <dbReference type="NCBI Taxonomy" id="35677"/>
    <lineage>
        <taxon>Eukaryota</taxon>
        <taxon>Sar</taxon>
        <taxon>Stramenopiles</taxon>
        <taxon>Ochrophyta</taxon>
        <taxon>Pelagophyceae</taxon>
        <taxon>Pelagomonadales</taxon>
        <taxon>Pelagomonadaceae</taxon>
        <taxon>Pelagomonas</taxon>
    </lineage>
</organism>
<dbReference type="PROSITE" id="PS00108">
    <property type="entry name" value="PROTEIN_KINASE_ST"/>
    <property type="match status" value="1"/>
</dbReference>
<comment type="catalytic activity">
    <reaction evidence="13">
        <text>L-seryl-[protein] + ATP = O-phospho-L-seryl-[protein] + ADP + H(+)</text>
        <dbReference type="Rhea" id="RHEA:17989"/>
        <dbReference type="Rhea" id="RHEA-COMP:9863"/>
        <dbReference type="Rhea" id="RHEA-COMP:11604"/>
        <dbReference type="ChEBI" id="CHEBI:15378"/>
        <dbReference type="ChEBI" id="CHEBI:29999"/>
        <dbReference type="ChEBI" id="CHEBI:30616"/>
        <dbReference type="ChEBI" id="CHEBI:83421"/>
        <dbReference type="ChEBI" id="CHEBI:456216"/>
        <dbReference type="EC" id="2.7.11.22"/>
    </reaction>
</comment>
<evidence type="ECO:0000313" key="16">
    <source>
        <dbReference type="EMBL" id="CAE0691307.1"/>
    </source>
</evidence>
<dbReference type="CDD" id="cd07829">
    <property type="entry name" value="STKc_CDK_like"/>
    <property type="match status" value="1"/>
</dbReference>
<evidence type="ECO:0000256" key="11">
    <source>
        <dbReference type="ARBA" id="ARBA00042858"/>
    </source>
</evidence>
<keyword evidence="6" id="KW-0418">Kinase</keyword>
<dbReference type="GO" id="GO:0030332">
    <property type="term" value="F:cyclin binding"/>
    <property type="evidence" value="ECO:0007669"/>
    <property type="project" value="TreeGrafter"/>
</dbReference>
<dbReference type="GO" id="GO:0000307">
    <property type="term" value="C:cyclin-dependent protein kinase holoenzyme complex"/>
    <property type="evidence" value="ECO:0007669"/>
    <property type="project" value="TreeGrafter"/>
</dbReference>
<dbReference type="GO" id="GO:0005737">
    <property type="term" value="C:cytoplasm"/>
    <property type="evidence" value="ECO:0007669"/>
    <property type="project" value="TreeGrafter"/>
</dbReference>
<dbReference type="InterPro" id="IPR008271">
    <property type="entry name" value="Ser/Thr_kinase_AS"/>
</dbReference>
<keyword evidence="7 14" id="KW-0067">ATP-binding</keyword>
<dbReference type="EMBL" id="CAKKNE010000005">
    <property type="protein sequence ID" value="CAH0375789.1"/>
    <property type="molecule type" value="Genomic_DNA"/>
</dbReference>
<dbReference type="InterPro" id="IPR011009">
    <property type="entry name" value="Kinase-like_dom_sf"/>
</dbReference>
<dbReference type="Gene3D" id="3.30.200.20">
    <property type="entry name" value="Phosphorylase Kinase, domain 1"/>
    <property type="match status" value="1"/>
</dbReference>
<dbReference type="InterPro" id="IPR050108">
    <property type="entry name" value="CDK"/>
</dbReference>
<keyword evidence="18" id="KW-1185">Reference proteome</keyword>
<evidence type="ECO:0000256" key="9">
    <source>
        <dbReference type="ARBA" id="ARBA00039612"/>
    </source>
</evidence>
<dbReference type="Gene3D" id="1.10.510.10">
    <property type="entry name" value="Transferase(Phosphotransferase) domain 1"/>
    <property type="match status" value="1"/>
</dbReference>
<proteinExistence type="inferred from homology"/>
<dbReference type="GO" id="GO:0010389">
    <property type="term" value="P:regulation of G2/M transition of mitotic cell cycle"/>
    <property type="evidence" value="ECO:0007669"/>
    <property type="project" value="TreeGrafter"/>
</dbReference>
<dbReference type="EMBL" id="HBIW01007983">
    <property type="protein sequence ID" value="CAE0691307.1"/>
    <property type="molecule type" value="Transcribed_RNA"/>
</dbReference>
<feature type="binding site" evidence="14">
    <location>
        <position position="142"/>
    </location>
    <ligand>
        <name>ATP</name>
        <dbReference type="ChEBI" id="CHEBI:30616"/>
    </ligand>
</feature>
<sequence>MAEAAEAPVDGQSGEHGGWDELLARVLLYELAADVAAEELAAARGEILSMSSDDDAAPAGRSEDEAAWEELLDELAAEVAAEPFRAAVAKALEGTFSAARARLRREALLAGRFERIESIGAGVYGTVYKVRDEATNDILALKRMRVAEDDEEGVPVAALREVSLLKNLAHPNVVPLREALFVHDRIYLLMELLDCNLREYICDHGPLNHQTCANFTAQILAGVAHLHERRILHRDLKPQNILVRRAIDRRTLKISDFGLSRAFGRPRAHTREVVTLWYRAPEILLGAEDYSTPVDVWSVGCILAEMAAPLTVHGAPTPLFPGDSEIDQLYKIFRVRGTPSDYDWPGVSRLPHYSPVFPNWPALRLERVVGRIVVQDHAGVVGGVSPALAGPATDFLERCLAYEPSARITAREALVHTFIDPHAADRAAAATAALAADRAAAAEAARAAAEALVDVNCDPTKFGGFHSAFTSPARLKRARLVTPPNGFPARLEPCGTHAVSTPGRVSPLLQGMEALYTAADMAED</sequence>
<comment type="similarity">
    <text evidence="1">Belongs to the protein kinase superfamily. CMGC Ser/Thr protein kinase family. CDC2/CDKX subfamily.</text>
</comment>
<dbReference type="Proteomes" id="UP000789595">
    <property type="component" value="Unassembled WGS sequence"/>
</dbReference>
<evidence type="ECO:0000256" key="3">
    <source>
        <dbReference type="ARBA" id="ARBA00022527"/>
    </source>
</evidence>
<dbReference type="AlphaFoldDB" id="A0A7S3ZR77"/>
<reference evidence="17" key="2">
    <citation type="submission" date="2021-11" db="EMBL/GenBank/DDBJ databases">
        <authorList>
            <consortium name="Genoscope - CEA"/>
            <person name="William W."/>
        </authorList>
    </citation>
    <scope>NUCLEOTIDE SEQUENCE</scope>
</reference>
<protein>
    <recommendedName>
        <fullName evidence="9">Cyclin-dependent kinase 2 homolog</fullName>
        <ecNumber evidence="2">2.7.11.22</ecNumber>
    </recommendedName>
    <alternativeName>
        <fullName evidence="10">Cell division control protein 2 homolog</fullName>
    </alternativeName>
    <alternativeName>
        <fullName evidence="11">cdc2-related kinase 2</fullName>
    </alternativeName>
</protein>
<evidence type="ECO:0000256" key="8">
    <source>
        <dbReference type="ARBA" id="ARBA00038543"/>
    </source>
</evidence>
<evidence type="ECO:0000256" key="5">
    <source>
        <dbReference type="ARBA" id="ARBA00022741"/>
    </source>
</evidence>
<dbReference type="SMART" id="SM00220">
    <property type="entry name" value="S_TKc"/>
    <property type="match status" value="1"/>
</dbReference>
<keyword evidence="3" id="KW-0723">Serine/threonine-protein kinase</keyword>
<feature type="domain" description="Protein kinase" evidence="15">
    <location>
        <begin position="113"/>
        <end position="419"/>
    </location>
</feature>
<dbReference type="GO" id="GO:0005524">
    <property type="term" value="F:ATP binding"/>
    <property type="evidence" value="ECO:0007669"/>
    <property type="project" value="UniProtKB-UniRule"/>
</dbReference>
<evidence type="ECO:0000256" key="4">
    <source>
        <dbReference type="ARBA" id="ARBA00022679"/>
    </source>
</evidence>
<evidence type="ECO:0000256" key="13">
    <source>
        <dbReference type="ARBA" id="ARBA00048367"/>
    </source>
</evidence>
<dbReference type="Pfam" id="PF00069">
    <property type="entry name" value="Pkinase"/>
    <property type="match status" value="1"/>
</dbReference>
<dbReference type="GO" id="GO:0004693">
    <property type="term" value="F:cyclin-dependent protein serine/threonine kinase activity"/>
    <property type="evidence" value="ECO:0007669"/>
    <property type="project" value="UniProtKB-EC"/>
</dbReference>
<accession>A0A7S3ZR77</accession>
<dbReference type="GO" id="GO:0007165">
    <property type="term" value="P:signal transduction"/>
    <property type="evidence" value="ECO:0007669"/>
    <property type="project" value="TreeGrafter"/>
</dbReference>
<evidence type="ECO:0000256" key="10">
    <source>
        <dbReference type="ARBA" id="ARBA00041902"/>
    </source>
</evidence>
<comment type="catalytic activity">
    <reaction evidence="12">
        <text>L-threonyl-[protein] + ATP = O-phospho-L-threonyl-[protein] + ADP + H(+)</text>
        <dbReference type="Rhea" id="RHEA:46608"/>
        <dbReference type="Rhea" id="RHEA-COMP:11060"/>
        <dbReference type="Rhea" id="RHEA-COMP:11605"/>
        <dbReference type="ChEBI" id="CHEBI:15378"/>
        <dbReference type="ChEBI" id="CHEBI:30013"/>
        <dbReference type="ChEBI" id="CHEBI:30616"/>
        <dbReference type="ChEBI" id="CHEBI:61977"/>
        <dbReference type="ChEBI" id="CHEBI:456216"/>
        <dbReference type="EC" id="2.7.11.22"/>
    </reaction>
</comment>
<keyword evidence="5 14" id="KW-0547">Nucleotide-binding</keyword>
<name>A0A7S3ZR77_9STRA</name>
<dbReference type="GO" id="GO:0005634">
    <property type="term" value="C:nucleus"/>
    <property type="evidence" value="ECO:0007669"/>
    <property type="project" value="TreeGrafter"/>
</dbReference>
<evidence type="ECO:0000313" key="17">
    <source>
        <dbReference type="EMBL" id="CAH0375789.1"/>
    </source>
</evidence>
<dbReference type="EC" id="2.7.11.22" evidence="2"/>
<keyword evidence="4" id="KW-0808">Transferase</keyword>
<evidence type="ECO:0000256" key="2">
    <source>
        <dbReference type="ARBA" id="ARBA00012425"/>
    </source>
</evidence>
<reference evidence="16" key="1">
    <citation type="submission" date="2021-01" db="EMBL/GenBank/DDBJ databases">
        <authorList>
            <person name="Corre E."/>
            <person name="Pelletier E."/>
            <person name="Niang G."/>
            <person name="Scheremetjew M."/>
            <person name="Finn R."/>
            <person name="Kale V."/>
            <person name="Holt S."/>
            <person name="Cochrane G."/>
            <person name="Meng A."/>
            <person name="Brown T."/>
            <person name="Cohen L."/>
        </authorList>
    </citation>
    <scope>NUCLEOTIDE SEQUENCE</scope>
    <source>
        <strain evidence="16">CCMP1756</strain>
    </source>
</reference>
<dbReference type="GO" id="GO:0010468">
    <property type="term" value="P:regulation of gene expression"/>
    <property type="evidence" value="ECO:0007669"/>
    <property type="project" value="TreeGrafter"/>
</dbReference>